<evidence type="ECO:0000313" key="4">
    <source>
        <dbReference type="Proteomes" id="UP000683925"/>
    </source>
</evidence>
<protein>
    <recommendedName>
        <fullName evidence="5">Transmembrane protein</fullName>
    </recommendedName>
</protein>
<evidence type="ECO:0000256" key="1">
    <source>
        <dbReference type="SAM" id="MobiDB-lite"/>
    </source>
</evidence>
<comment type="caution">
    <text evidence="3">The sequence shown here is derived from an EMBL/GenBank/DDBJ whole genome shotgun (WGS) entry which is preliminary data.</text>
</comment>
<keyword evidence="4" id="KW-1185">Reference proteome</keyword>
<dbReference type="AlphaFoldDB" id="A0A8S1X523"/>
<evidence type="ECO:0000313" key="3">
    <source>
        <dbReference type="EMBL" id="CAD8193436.1"/>
    </source>
</evidence>
<gene>
    <name evidence="3" type="ORF">POCTA_138.1.T1040145</name>
</gene>
<reference evidence="3" key="1">
    <citation type="submission" date="2021-01" db="EMBL/GenBank/DDBJ databases">
        <authorList>
            <consortium name="Genoscope - CEA"/>
            <person name="William W."/>
        </authorList>
    </citation>
    <scope>NUCLEOTIDE SEQUENCE</scope>
</reference>
<feature type="transmembrane region" description="Helical" evidence="2">
    <location>
        <begin position="476"/>
        <end position="494"/>
    </location>
</feature>
<proteinExistence type="predicted"/>
<name>A0A8S1X523_PAROT</name>
<organism evidence="3 4">
    <name type="scientific">Paramecium octaurelia</name>
    <dbReference type="NCBI Taxonomy" id="43137"/>
    <lineage>
        <taxon>Eukaryota</taxon>
        <taxon>Sar</taxon>
        <taxon>Alveolata</taxon>
        <taxon>Ciliophora</taxon>
        <taxon>Intramacronucleata</taxon>
        <taxon>Oligohymenophorea</taxon>
        <taxon>Peniculida</taxon>
        <taxon>Parameciidae</taxon>
        <taxon>Paramecium</taxon>
    </lineage>
</organism>
<keyword evidence="2" id="KW-0472">Membrane</keyword>
<dbReference type="OMA" id="SIETENC"/>
<feature type="region of interest" description="Disordered" evidence="1">
    <location>
        <begin position="404"/>
        <end position="424"/>
    </location>
</feature>
<keyword evidence="2" id="KW-1133">Transmembrane helix</keyword>
<keyword evidence="2" id="KW-0812">Transmembrane</keyword>
<sequence length="495" mass="58478">MKSLIVTENCRRTKTNPDQTSIVSYSTNKSCASSERKTQVKVACKVLSEMREDESSKLAMKFTQLRIVLATQSLLHILQKYRSAKMQTYFWIIQQERKIRPNHYFYDLTQPISLPRVIDDISNHYNRQLTQQDSYQQMPNATTIVLCQILNKIVMQQQKSTFKRIKEPSNIYKAITQITKFINQCQNRFQYLVLFNIMRSNQNRKICKTSVLDQNHEILSEEEQYEQSIVHPDEFSIKEQLAIKFASTTIITSILNEKIRKLQFALLFNMMRGQFQNKQLSLMRTNEITQIHEQSYLDDNPTLRGSSHLCSVVYKRLSAYLQDIKTFQFDNELQIGDSLNTLILHKHSEESHYNSYGDLYTQRIVLSQYRNEEEENDSEIRTLENSKDFKMPCSLQHITDIEIEESTNEGEQKTQNTEKTQQKIKNKNQDLIKNAVKSYCKMQKRKHNQLEGSRTLQMIESREKEMKKVKYLDRHFYILSIIGLCMITLIFLILQ</sequence>
<accession>A0A8S1X523</accession>
<dbReference type="OrthoDB" id="303875at2759"/>
<evidence type="ECO:0000256" key="2">
    <source>
        <dbReference type="SAM" id="Phobius"/>
    </source>
</evidence>
<dbReference type="Proteomes" id="UP000683925">
    <property type="component" value="Unassembled WGS sequence"/>
</dbReference>
<evidence type="ECO:0008006" key="5">
    <source>
        <dbReference type="Google" id="ProtNLM"/>
    </source>
</evidence>
<dbReference type="EMBL" id="CAJJDP010000104">
    <property type="protein sequence ID" value="CAD8193436.1"/>
    <property type="molecule type" value="Genomic_DNA"/>
</dbReference>